<dbReference type="Proteomes" id="UP000265520">
    <property type="component" value="Unassembled WGS sequence"/>
</dbReference>
<evidence type="ECO:0000313" key="2">
    <source>
        <dbReference type="Proteomes" id="UP000265520"/>
    </source>
</evidence>
<dbReference type="EMBL" id="LXQA010526777">
    <property type="protein sequence ID" value="MCI57310.1"/>
    <property type="molecule type" value="Genomic_DNA"/>
</dbReference>
<protein>
    <submittedName>
        <fullName evidence="1">Uncharacterized protein</fullName>
    </submittedName>
</protein>
<dbReference type="AlphaFoldDB" id="A0A392TAT0"/>
<sequence length="66" mass="7701">PLGVGGTAPAPKSEHRRWRSGRYFGDSNRWLFKETMVLKVLIVEWSIGEAEHMFCRLNENDHRPFS</sequence>
<organism evidence="1 2">
    <name type="scientific">Trifolium medium</name>
    <dbReference type="NCBI Taxonomy" id="97028"/>
    <lineage>
        <taxon>Eukaryota</taxon>
        <taxon>Viridiplantae</taxon>
        <taxon>Streptophyta</taxon>
        <taxon>Embryophyta</taxon>
        <taxon>Tracheophyta</taxon>
        <taxon>Spermatophyta</taxon>
        <taxon>Magnoliopsida</taxon>
        <taxon>eudicotyledons</taxon>
        <taxon>Gunneridae</taxon>
        <taxon>Pentapetalae</taxon>
        <taxon>rosids</taxon>
        <taxon>fabids</taxon>
        <taxon>Fabales</taxon>
        <taxon>Fabaceae</taxon>
        <taxon>Papilionoideae</taxon>
        <taxon>50 kb inversion clade</taxon>
        <taxon>NPAAA clade</taxon>
        <taxon>Hologalegina</taxon>
        <taxon>IRL clade</taxon>
        <taxon>Trifolieae</taxon>
        <taxon>Trifolium</taxon>
    </lineage>
</organism>
<comment type="caution">
    <text evidence="1">The sequence shown here is derived from an EMBL/GenBank/DDBJ whole genome shotgun (WGS) entry which is preliminary data.</text>
</comment>
<name>A0A392TAT0_9FABA</name>
<feature type="non-terminal residue" evidence="1">
    <location>
        <position position="1"/>
    </location>
</feature>
<proteinExistence type="predicted"/>
<reference evidence="1 2" key="1">
    <citation type="journal article" date="2018" name="Front. Plant Sci.">
        <title>Red Clover (Trifolium pratense) and Zigzag Clover (T. medium) - A Picture of Genomic Similarities and Differences.</title>
        <authorList>
            <person name="Dluhosova J."/>
            <person name="Istvanek J."/>
            <person name="Nedelnik J."/>
            <person name="Repkova J."/>
        </authorList>
    </citation>
    <scope>NUCLEOTIDE SEQUENCE [LARGE SCALE GENOMIC DNA]</scope>
    <source>
        <strain evidence="2">cv. 10/8</strain>
        <tissue evidence="1">Leaf</tissue>
    </source>
</reference>
<evidence type="ECO:0000313" key="1">
    <source>
        <dbReference type="EMBL" id="MCI57310.1"/>
    </source>
</evidence>
<accession>A0A392TAT0</accession>
<keyword evidence="2" id="KW-1185">Reference proteome</keyword>